<dbReference type="RefSeq" id="XP_065823722.1">
    <property type="nucleotide sequence ID" value="XM_065967650.1"/>
</dbReference>
<dbReference type="InterPro" id="IPR015422">
    <property type="entry name" value="PyrdxlP-dep_Trfase_small"/>
</dbReference>
<dbReference type="PANTHER" id="PTHR43092">
    <property type="entry name" value="L-CYSTEINE DESULFHYDRASE"/>
    <property type="match status" value="1"/>
</dbReference>
<dbReference type="AlphaFoldDB" id="A0AAJ8LN41"/>
<dbReference type="Proteomes" id="UP000322225">
    <property type="component" value="Chromosome 9"/>
</dbReference>
<evidence type="ECO:0000259" key="4">
    <source>
        <dbReference type="Pfam" id="PF06094"/>
    </source>
</evidence>
<dbReference type="InterPro" id="IPR036568">
    <property type="entry name" value="GGCT-like_sf"/>
</dbReference>
<feature type="region of interest" description="Disordered" evidence="2">
    <location>
        <begin position="644"/>
        <end position="668"/>
    </location>
</feature>
<dbReference type="InterPro" id="IPR000192">
    <property type="entry name" value="Aminotrans_V_dom"/>
</dbReference>
<feature type="region of interest" description="Disordered" evidence="2">
    <location>
        <begin position="193"/>
        <end position="214"/>
    </location>
</feature>
<keyword evidence="1" id="KW-0663">Pyridoxal phosphate</keyword>
<feature type="domain" description="Aminotransferase class V" evidence="3">
    <location>
        <begin position="244"/>
        <end position="346"/>
    </location>
</feature>
<dbReference type="Gene3D" id="3.40.640.10">
    <property type="entry name" value="Type I PLP-dependent aspartate aminotransferase-like (Major domain)"/>
    <property type="match status" value="1"/>
</dbReference>
<sequence>MSTKSDTIVASKEQSYDFFFYGTLAVPVILQRVLGHKGDSLTFQDAILPNFTRHRVKGETYPAIVETKLLANNEIDGNTRGTLVRGLNYADVTALDLFEGTEYKRVQLPVRALGDQSPIKKLPEVLANPTARAAALDKENGVQEGDTTDAWAYVWSDPLERLEPGIWGFEEFIKAKSSLWKDLPSDWFTDVERHRGSSEDSDGDESKIEGKTVEGSPEFGHDMLKYWKFNGYVNLNHGSYGSPPRPVIEYMRELSDQIEGNPDLFMRRTYFALLDQVREETAALIGAVKDEVVIVPNTTHGVNNVVTNLEWNDGDIIINYATTYGAVAQTLKYLADTHPNIRVETINVNFPTSHASIVQATDDLLGKYNEVAGPNYTGQSKATGKKPDERVKLVLVDAIASNPGVIFPWEAIVGTCKKYGVISVVDAAHAIGQIKTDVKKADPDFWVSNCHKWLLSHRGGAVLYVPTRNQHLIRSTFPTSAGYESTRYPTPGANRKWEWASQYTWTGTVDWAPYFSVIKALEFRRSIGGEDRIMNYTHTLAVEGAKRVRKIWGTQIMENSDGELTASMCNVEIPYASSPKDVPEQLLQQRYIDDELFKANTFIAAFRHDGKWWARFSAQVWNDLSDFEYAAKVLLRIGKEVQEGKYKKQDISEAETKEQAKGLPAQDQ</sequence>
<dbReference type="PANTHER" id="PTHR43092:SF2">
    <property type="entry name" value="HERCYNYLCYSTEINE SULFOXIDE LYASE"/>
    <property type="match status" value="1"/>
</dbReference>
<dbReference type="GeneID" id="43592237"/>
<dbReference type="EMBL" id="CP144059">
    <property type="protein sequence ID" value="WWD20884.1"/>
    <property type="molecule type" value="Genomic_DNA"/>
</dbReference>
<dbReference type="SUPFAM" id="SSF110857">
    <property type="entry name" value="Gamma-glutamyl cyclotransferase-like"/>
    <property type="match status" value="1"/>
</dbReference>
<dbReference type="Pfam" id="PF06094">
    <property type="entry name" value="GGACT"/>
    <property type="match status" value="1"/>
</dbReference>
<evidence type="ECO:0000313" key="5">
    <source>
        <dbReference type="EMBL" id="WWD20884.1"/>
    </source>
</evidence>
<dbReference type="InterPro" id="IPR009288">
    <property type="entry name" value="AIG2-like_dom"/>
</dbReference>
<accession>A0AAJ8LN41</accession>
<feature type="compositionally biased region" description="Basic and acidic residues" evidence="2">
    <location>
        <begin position="644"/>
        <end position="660"/>
    </location>
</feature>
<name>A0AAJ8LN41_9TREE</name>
<dbReference type="Gene3D" id="3.90.1150.10">
    <property type="entry name" value="Aspartate Aminotransferase, domain 1"/>
    <property type="match status" value="1"/>
</dbReference>
<evidence type="ECO:0000256" key="1">
    <source>
        <dbReference type="ARBA" id="ARBA00022898"/>
    </source>
</evidence>
<dbReference type="Gene3D" id="3.10.490.10">
    <property type="entry name" value="Gamma-glutamyl cyclotransferase-like"/>
    <property type="match status" value="1"/>
</dbReference>
<feature type="domain" description="Gamma-glutamylcyclotransferase AIG2-like" evidence="4">
    <location>
        <begin position="18"/>
        <end position="157"/>
    </location>
</feature>
<gene>
    <name evidence="5" type="ORF">CI109_105361</name>
</gene>
<keyword evidence="6" id="KW-1185">Reference proteome</keyword>
<dbReference type="CDD" id="cd06661">
    <property type="entry name" value="GGCT_like"/>
    <property type="match status" value="1"/>
</dbReference>
<dbReference type="SUPFAM" id="SSF53383">
    <property type="entry name" value="PLP-dependent transferases"/>
    <property type="match status" value="1"/>
</dbReference>
<reference evidence="5" key="2">
    <citation type="submission" date="2024-01" db="EMBL/GenBank/DDBJ databases">
        <title>Comparative genomics of Cryptococcus and Kwoniella reveals pathogenesis evolution and contrasting modes of karyotype evolution via chromosome fusion or intercentromeric recombination.</title>
        <authorList>
            <person name="Coelho M.A."/>
            <person name="David-Palma M."/>
            <person name="Shea T."/>
            <person name="Bowers K."/>
            <person name="McGinley-Smith S."/>
            <person name="Mohammad A.W."/>
            <person name="Gnirke A."/>
            <person name="Yurkov A.M."/>
            <person name="Nowrousian M."/>
            <person name="Sun S."/>
            <person name="Cuomo C.A."/>
            <person name="Heitman J."/>
        </authorList>
    </citation>
    <scope>NUCLEOTIDE SEQUENCE</scope>
    <source>
        <strain evidence="5">CBS 12478</strain>
    </source>
</reference>
<dbReference type="KEGG" id="ksn:43592237"/>
<evidence type="ECO:0008006" key="7">
    <source>
        <dbReference type="Google" id="ProtNLM"/>
    </source>
</evidence>
<dbReference type="InterPro" id="IPR015421">
    <property type="entry name" value="PyrdxlP-dep_Trfase_major"/>
</dbReference>
<protein>
    <recommendedName>
        <fullName evidence="7">Aminotransferase class V domain-containing protein</fullName>
    </recommendedName>
</protein>
<dbReference type="InterPro" id="IPR015424">
    <property type="entry name" value="PyrdxlP-dep_Trfase"/>
</dbReference>
<feature type="compositionally biased region" description="Basic and acidic residues" evidence="2">
    <location>
        <begin position="193"/>
        <end position="212"/>
    </location>
</feature>
<feature type="domain" description="Aminotransferase class V" evidence="3">
    <location>
        <begin position="388"/>
        <end position="582"/>
    </location>
</feature>
<reference evidence="5" key="1">
    <citation type="submission" date="2017-08" db="EMBL/GenBank/DDBJ databases">
        <authorList>
            <person name="Cuomo C."/>
            <person name="Billmyre B."/>
            <person name="Heitman J."/>
        </authorList>
    </citation>
    <scope>NUCLEOTIDE SEQUENCE</scope>
    <source>
        <strain evidence="5">CBS 12478</strain>
    </source>
</reference>
<organism evidence="5 6">
    <name type="scientific">Kwoniella shandongensis</name>
    <dbReference type="NCBI Taxonomy" id="1734106"/>
    <lineage>
        <taxon>Eukaryota</taxon>
        <taxon>Fungi</taxon>
        <taxon>Dikarya</taxon>
        <taxon>Basidiomycota</taxon>
        <taxon>Agaricomycotina</taxon>
        <taxon>Tremellomycetes</taxon>
        <taxon>Tremellales</taxon>
        <taxon>Cryptococcaceae</taxon>
        <taxon>Kwoniella</taxon>
    </lineage>
</organism>
<evidence type="ECO:0000256" key="2">
    <source>
        <dbReference type="SAM" id="MobiDB-lite"/>
    </source>
</evidence>
<dbReference type="Pfam" id="PF00266">
    <property type="entry name" value="Aminotran_5"/>
    <property type="match status" value="2"/>
</dbReference>
<evidence type="ECO:0000259" key="3">
    <source>
        <dbReference type="Pfam" id="PF00266"/>
    </source>
</evidence>
<evidence type="ECO:0000313" key="6">
    <source>
        <dbReference type="Proteomes" id="UP000322225"/>
    </source>
</evidence>
<proteinExistence type="predicted"/>
<dbReference type="InterPro" id="IPR013024">
    <property type="entry name" value="GGCT-like"/>
</dbReference>